<evidence type="ECO:0000313" key="1">
    <source>
        <dbReference type="EMBL" id="HJE38787.1"/>
    </source>
</evidence>
<reference evidence="1" key="2">
    <citation type="submission" date="2021-09" db="EMBL/GenBank/DDBJ databases">
        <authorList>
            <person name="Gilroy R."/>
        </authorList>
    </citation>
    <scope>NUCLEOTIDE SEQUENCE</scope>
    <source>
        <strain evidence="1">4100</strain>
    </source>
</reference>
<organism evidence="1 2">
    <name type="scientific">Candidatus Amulumruptor caecigallinarius</name>
    <dbReference type="NCBI Taxonomy" id="2109911"/>
    <lineage>
        <taxon>Bacteria</taxon>
        <taxon>Pseudomonadati</taxon>
        <taxon>Bacteroidota</taxon>
        <taxon>Bacteroidia</taxon>
        <taxon>Bacteroidales</taxon>
        <taxon>Muribaculaceae</taxon>
        <taxon>Candidatus Amulumruptor</taxon>
    </lineage>
</organism>
<dbReference type="Proteomes" id="UP000711407">
    <property type="component" value="Unassembled WGS sequence"/>
</dbReference>
<dbReference type="EMBL" id="DYXT01000020">
    <property type="protein sequence ID" value="HJE38787.1"/>
    <property type="molecule type" value="Genomic_DNA"/>
</dbReference>
<dbReference type="AlphaFoldDB" id="A0A4V1LA74"/>
<accession>A0A4V1LA74</accession>
<proteinExistence type="predicted"/>
<comment type="caution">
    <text evidence="1">The sequence shown here is derived from an EMBL/GenBank/DDBJ whole genome shotgun (WGS) entry which is preliminary data.</text>
</comment>
<dbReference type="PROSITE" id="PS51257">
    <property type="entry name" value="PROKAR_LIPOPROTEIN"/>
    <property type="match status" value="1"/>
</dbReference>
<evidence type="ECO:0000313" key="2">
    <source>
        <dbReference type="Proteomes" id="UP000711407"/>
    </source>
</evidence>
<name>A0A4V1LA74_9BACT</name>
<protein>
    <submittedName>
        <fullName evidence="1">Uncharacterized protein</fullName>
    </submittedName>
</protein>
<sequence>MTKTLHKIIGIAAAIAMTTALTACGDDDDEPKTPTQPATVASYKAVYTVECSADVYKYFDMEVTYTDSDGSTKTETVTGPFNKTVSINVASAPSKAVLKAEGTPKTDYPAIDPEGAYQIDRTYTFSLYALTATGELVTSETIPDISYMELTGDVLTRWMEAGRMLNICDRSINLNK</sequence>
<gene>
    <name evidence="1" type="ORF">K8V47_03355</name>
</gene>
<reference evidence="1" key="1">
    <citation type="journal article" date="2021" name="PeerJ">
        <title>Extensive microbial diversity within the chicken gut microbiome revealed by metagenomics and culture.</title>
        <authorList>
            <person name="Gilroy R."/>
            <person name="Ravi A."/>
            <person name="Getino M."/>
            <person name="Pursley I."/>
            <person name="Horton D.L."/>
            <person name="Alikhan N.F."/>
            <person name="Baker D."/>
            <person name="Gharbi K."/>
            <person name="Hall N."/>
            <person name="Watson M."/>
            <person name="Adriaenssens E.M."/>
            <person name="Foster-Nyarko E."/>
            <person name="Jarju S."/>
            <person name="Secka A."/>
            <person name="Antonio M."/>
            <person name="Oren A."/>
            <person name="Chaudhuri R.R."/>
            <person name="La Ragione R."/>
            <person name="Hildebrand F."/>
            <person name="Pallen M.J."/>
        </authorList>
    </citation>
    <scope>NUCLEOTIDE SEQUENCE</scope>
    <source>
        <strain evidence="1">4100</strain>
    </source>
</reference>